<dbReference type="Proteomes" id="UP001065613">
    <property type="component" value="Chromosome"/>
</dbReference>
<sequence length="193" mass="21118">MLNKSAKTITGVLVALAAYGISAIPAQAKPVSAKQNVLISQLAGHNTYMKQDQLLWKNYAVGRVRGKVGNILQIEFLKYGAFPGYIDLGNGNKMTHLHIEGAAEPGDDIIVRPRFSNGKYVGWDFIDAKYIQTFVSQAHPYWVTRLKIKEISVVEKSAINFESSAPVSLPPVQPSAAPVYQPAPTPAPIRGMW</sequence>
<dbReference type="EMBL" id="CP073041">
    <property type="protein sequence ID" value="UXE58615.1"/>
    <property type="molecule type" value="Genomic_DNA"/>
</dbReference>
<evidence type="ECO:0000313" key="2">
    <source>
        <dbReference type="EMBL" id="UXE58615.1"/>
    </source>
</evidence>
<feature type="signal peptide" evidence="1">
    <location>
        <begin position="1"/>
        <end position="28"/>
    </location>
</feature>
<dbReference type="AlphaFoldDB" id="A0A977PUG5"/>
<protein>
    <submittedName>
        <fullName evidence="2">Uncharacterized protein</fullName>
    </submittedName>
</protein>
<name>A0A977PUG5_9CYAN</name>
<accession>A0A977PUG5</accession>
<keyword evidence="1" id="KW-0732">Signal</keyword>
<organism evidence="2">
    <name type="scientific">Woronichinia naegeliana WA131</name>
    <dbReference type="NCBI Taxonomy" id="2824559"/>
    <lineage>
        <taxon>Bacteria</taxon>
        <taxon>Bacillati</taxon>
        <taxon>Cyanobacteriota</taxon>
        <taxon>Cyanophyceae</taxon>
        <taxon>Synechococcales</taxon>
        <taxon>Coelosphaeriaceae</taxon>
        <taxon>Woronichinia</taxon>
    </lineage>
</organism>
<proteinExistence type="predicted"/>
<reference evidence="2" key="1">
    <citation type="submission" date="2021-04" db="EMBL/GenBank/DDBJ databases">
        <title>Genome sequence of Woronichinia naegeliana from Washington state freshwater lake bloom.</title>
        <authorList>
            <person name="Dreher T.W."/>
        </authorList>
    </citation>
    <scope>NUCLEOTIDE SEQUENCE</scope>
    <source>
        <strain evidence="2">WA131</strain>
    </source>
</reference>
<gene>
    <name evidence="2" type="ORF">KA717_21530</name>
</gene>
<feature type="chain" id="PRO_5037018095" evidence="1">
    <location>
        <begin position="29"/>
        <end position="193"/>
    </location>
</feature>
<evidence type="ECO:0000256" key="1">
    <source>
        <dbReference type="SAM" id="SignalP"/>
    </source>
</evidence>
<dbReference type="KEGG" id="wna:KA717_21530"/>